<sequence>MAINKDEISLDREALKAAAADYHAQGFNCAQSVICAIASKLGLDDHTAFALAEGFGAGMGGMTETCGAIAGGIMALGQVRSSGFDAPGSKGATYRMARAYCDAFRDKNGSTICRELKGVGTDTGALRSCAGCIDDAIDLLVDTLEA</sequence>
<comment type="caution">
    <text evidence="1">The sequence shown here is derived from an EMBL/GenBank/DDBJ whole genome shotgun (WGS) entry which is preliminary data.</text>
</comment>
<dbReference type="Pfam" id="PF09719">
    <property type="entry name" value="C_GCAxxG_C_C"/>
    <property type="match status" value="1"/>
</dbReference>
<evidence type="ECO:0000313" key="2">
    <source>
        <dbReference type="Proteomes" id="UP000286050"/>
    </source>
</evidence>
<evidence type="ECO:0000313" key="1">
    <source>
        <dbReference type="EMBL" id="RHD57527.1"/>
    </source>
</evidence>
<dbReference type="InterPro" id="IPR010181">
    <property type="entry name" value="CGCAxxGCC_motif"/>
</dbReference>
<organism evidence="1 2">
    <name type="scientific">Collinsella intestinalis</name>
    <dbReference type="NCBI Taxonomy" id="147207"/>
    <lineage>
        <taxon>Bacteria</taxon>
        <taxon>Bacillati</taxon>
        <taxon>Actinomycetota</taxon>
        <taxon>Coriobacteriia</taxon>
        <taxon>Coriobacteriales</taxon>
        <taxon>Coriobacteriaceae</taxon>
        <taxon>Collinsella</taxon>
    </lineage>
</organism>
<dbReference type="AlphaFoldDB" id="A0A414G063"/>
<dbReference type="RefSeq" id="WP_118271312.1">
    <property type="nucleotide sequence ID" value="NZ_QSJI01000001.1"/>
</dbReference>
<dbReference type="NCBIfam" id="TIGR01909">
    <property type="entry name" value="C_GCAxxG_C_C"/>
    <property type="match status" value="1"/>
</dbReference>
<protein>
    <submittedName>
        <fullName evidence="1">C_GCAxxG_C_C family protein</fullName>
    </submittedName>
</protein>
<name>A0A414G063_9ACTN</name>
<dbReference type="EMBL" id="QSJI01000001">
    <property type="protein sequence ID" value="RHD57527.1"/>
    <property type="molecule type" value="Genomic_DNA"/>
</dbReference>
<accession>A0A414G063</accession>
<proteinExistence type="predicted"/>
<gene>
    <name evidence="1" type="ORF">DW787_01425</name>
</gene>
<reference evidence="1 2" key="1">
    <citation type="submission" date="2018-08" db="EMBL/GenBank/DDBJ databases">
        <title>A genome reference for cultivated species of the human gut microbiota.</title>
        <authorList>
            <person name="Zou Y."/>
            <person name="Xue W."/>
            <person name="Luo G."/>
        </authorList>
    </citation>
    <scope>NUCLEOTIDE SEQUENCE [LARGE SCALE GENOMIC DNA]</scope>
    <source>
        <strain evidence="1 2">AM30-5LB</strain>
    </source>
</reference>
<dbReference type="Proteomes" id="UP000286050">
    <property type="component" value="Unassembled WGS sequence"/>
</dbReference>